<feature type="region of interest" description="Disordered" evidence="4">
    <location>
        <begin position="1635"/>
        <end position="1670"/>
    </location>
</feature>
<keyword evidence="6" id="KW-1185">Reference proteome</keyword>
<dbReference type="SMART" id="SM00409">
    <property type="entry name" value="IG"/>
    <property type="match status" value="2"/>
</dbReference>
<dbReference type="CTD" id="285025"/>
<dbReference type="InParanoid" id="A0A6J2HHC8"/>
<evidence type="ECO:0000256" key="3">
    <source>
        <dbReference type="SAM" id="Coils"/>
    </source>
</evidence>
<dbReference type="Pfam" id="PF07679">
    <property type="entry name" value="I-set"/>
    <property type="match status" value="2"/>
</dbReference>
<dbReference type="SMART" id="SM00408">
    <property type="entry name" value="IGc2"/>
    <property type="match status" value="2"/>
</dbReference>
<dbReference type="SUPFAM" id="SSF48726">
    <property type="entry name" value="Immunoglobulin"/>
    <property type="match status" value="2"/>
</dbReference>
<keyword evidence="2" id="KW-0393">Immunoglobulin domain</keyword>
<dbReference type="InterPro" id="IPR013783">
    <property type="entry name" value="Ig-like_fold"/>
</dbReference>
<dbReference type="PANTHER" id="PTHR42757:SF44">
    <property type="entry name" value="COILED-COIL DOMAIN-CONTAINING PROTEIN 141"/>
    <property type="match status" value="1"/>
</dbReference>
<dbReference type="PROSITE" id="PS50835">
    <property type="entry name" value="IG_LIKE"/>
    <property type="match status" value="2"/>
</dbReference>
<feature type="coiled-coil region" evidence="3">
    <location>
        <begin position="275"/>
        <end position="312"/>
    </location>
</feature>
<dbReference type="InterPro" id="IPR003598">
    <property type="entry name" value="Ig_sub2"/>
</dbReference>
<dbReference type="FunFam" id="2.60.40.10:FF:000080">
    <property type="entry name" value="Myosin light chain kinase, smooth muscle"/>
    <property type="match status" value="2"/>
</dbReference>
<dbReference type="Proteomes" id="UP000504627">
    <property type="component" value="Unplaced"/>
</dbReference>
<dbReference type="InterPro" id="IPR003599">
    <property type="entry name" value="Ig_sub"/>
</dbReference>
<evidence type="ECO:0000256" key="2">
    <source>
        <dbReference type="ARBA" id="ARBA00023319"/>
    </source>
</evidence>
<dbReference type="InterPro" id="IPR013098">
    <property type="entry name" value="Ig_I-set"/>
</dbReference>
<dbReference type="InterPro" id="IPR050876">
    <property type="entry name" value="IgLON_domain"/>
</dbReference>
<dbReference type="Gene3D" id="1.20.58.60">
    <property type="match status" value="3"/>
</dbReference>
<dbReference type="PANTHER" id="PTHR42757">
    <property type="entry name" value="IGLON FAMILY OF IMMUNOGLOBULIN SUPERFAMILY-RELATED"/>
    <property type="match status" value="1"/>
</dbReference>
<reference evidence="7" key="1">
    <citation type="submission" date="2025-08" db="UniProtKB">
        <authorList>
            <consortium name="RefSeq"/>
        </authorList>
    </citation>
    <scope>IDENTIFICATION</scope>
    <source>
        <tissue evidence="7">Muscle</tissue>
    </source>
</reference>
<sequence length="1670" mass="191183">MSDETSSEQKPSTTTVSSVAVQAGDASIVIAVLKCGKWVKLQLAESTPNILEIGSNQDETKKLLQDHEFLLSKLKALEEQVWDLLHEADKVAEGNKEKSQIYDAMAETLGDSWDALIIMLEKRQALLELTTVFFENALEFAVKIDQVEDFLKNAQEFNNIDSLRELLLQQDHHTKELLEKSFALLNKSQELTEFIEEFKCEGPNANPEMIQGAHSSCLKIDNLLEMLQDRRRHLNKFLKHQRQGLEQVLQICLWHQQENQVTSWYTKNIRDYFQKQNLGSSLLENEELLQELEEMEVKVKEWNSTVEQLESEAFRILLSEDYTEKEQLKLSNQKICLLREEVYFHMEERKALLQEANDFFQAADKVLDGLEGIENYRKISNSEGLRFPTLTTKYEELQEAIKGCTVTTMQKGQTLVNKADSHSSWVTGIQKMMEYVQKKVDQLIRQCPDYKELTLKKQRWTASLEDHLNKVSHSVKKITLMLAVGTEIGSYLCEAERVLSKHLELAKQTKETWYELEAAEGIIKDMEELEPEQVAAFSSRTELLSKELKKIEKNISSILEILETYVAFLKSAVEVTDSIKNLKEFYKSKQLQTNREAENKIAMESANTQWQKTIKKIFSTENMGYYFLNLVNVVIECLILKVEKSVQVTEDIIFNLNKERKELTELWAIWNFKITQVKPIKQQCQIFKEQLKITTCGLEILQETLQLAAPVDLGSDLLIVLELQKKMNQMKPQFQQLNAELEYLIKLLELPSQKGFPVKENSERISELIHFHQTVKDAMIEYEEIFNKTVKFHHIKKELECLSKSGELDIPEICEDPENVHHAEAYLVNSQEKHAHIRQLYKLLITQGVDILSAVQQCNCLNVSVKNLKQELARFECDSINWNSKADKYEEELSQHFQHCTTQEEINELKESFKDLKKKFNNLKFNYMKKTEKARNLKVLKIQIQQVDTYAEKIQVLKKKMDNLEKHILDSFANKPNAKVRVLLGSISDLQKQLNDFSVVVEDYKQNLDLVEQLQQMMKECQFWFEDVSATVIRVGEYSAECKTREAVETLYKQFNKFLEPTVPQQEEKIQQIMDLAKQLYGIEEGKKHVEKTVLKYKEIINSVEELCTSLRELKEIKKVEFSEELVTVKKEEINGQEACETVKDRVVEQKQQMVSGELLTNSESIAEKRSNTLSPANTKQERNILADIPVICPAGEDLISQDTELSSSAKEDSLQTGFLTEEILSGDEYECISPDDISLPPLSETPESNLLHSETELEDQCCCSSHSLHVSSYSLQMQKTTSMKKMVEVSDLLTNSAFADATINRIESPSDHSEKFCISLTDSDAKARVVSPLPCSLEGISETSTASCTIKTKPVFSTMSEVCKTHLHHLELHKSMAESQEQSRDFNNCTKTQDRLHALPDAFSGFVFQSDATRSCQRQMVTREEIKSSSEKNSMANLTGQAPNFSQILSNKSVMEGSPVTLEVEVTGFPEPTLTWYKEGQKLTADEHLKLLQKETKHTLFIQKVCDKDAGLYVVRAKNLNGTISSSAILHVKVQGKQPNFIQKFGHRTLQEGEDLILHCTIHGKPEPRVCWTKNDIQVVSGDISIEKLGDIYYLLKRNVVLADTGKYVCLASNEVGKAHCSAFVTVIEKNKTPETPSVTQAKPEWKDGDFSEEENVTTTELIPAHDTV</sequence>
<comment type="similarity">
    <text evidence="1">Belongs to the protein kinase superfamily. CAMK Ser/Thr protein kinase family.</text>
</comment>
<gene>
    <name evidence="7" type="primary">CCDC141</name>
</gene>
<dbReference type="FunFam" id="1.20.58.60:FF:000192">
    <property type="entry name" value="coiled-coil domain-containing protein 141 isoform X2"/>
    <property type="match status" value="1"/>
</dbReference>
<evidence type="ECO:0000256" key="4">
    <source>
        <dbReference type="SAM" id="MobiDB-lite"/>
    </source>
</evidence>
<proteinExistence type="inferred from homology"/>
<organism evidence="6 7">
    <name type="scientific">Pipra filicauda</name>
    <name type="common">Wire-tailed manakin</name>
    <dbReference type="NCBI Taxonomy" id="649802"/>
    <lineage>
        <taxon>Eukaryota</taxon>
        <taxon>Metazoa</taxon>
        <taxon>Chordata</taxon>
        <taxon>Craniata</taxon>
        <taxon>Vertebrata</taxon>
        <taxon>Euteleostomi</taxon>
        <taxon>Archelosauria</taxon>
        <taxon>Archosauria</taxon>
        <taxon>Dinosauria</taxon>
        <taxon>Saurischia</taxon>
        <taxon>Theropoda</taxon>
        <taxon>Coelurosauria</taxon>
        <taxon>Aves</taxon>
        <taxon>Neognathae</taxon>
        <taxon>Neoaves</taxon>
        <taxon>Telluraves</taxon>
        <taxon>Australaves</taxon>
        <taxon>Passeriformes</taxon>
        <taxon>Pipridae</taxon>
        <taxon>Pipra</taxon>
    </lineage>
</organism>
<dbReference type="SUPFAM" id="SSF46966">
    <property type="entry name" value="Spectrin repeat"/>
    <property type="match status" value="2"/>
</dbReference>
<accession>A0A6J2HHC8</accession>
<keyword evidence="3" id="KW-0175">Coiled coil</keyword>
<dbReference type="Gene3D" id="2.60.40.10">
    <property type="entry name" value="Immunoglobulins"/>
    <property type="match status" value="2"/>
</dbReference>
<protein>
    <submittedName>
        <fullName evidence="7">Coiled-coil domain-containing protein 141</fullName>
    </submittedName>
</protein>
<feature type="domain" description="Ig-like" evidence="5">
    <location>
        <begin position="1540"/>
        <end position="1627"/>
    </location>
</feature>
<dbReference type="InterPro" id="IPR036179">
    <property type="entry name" value="Ig-like_dom_sf"/>
</dbReference>
<feature type="coiled-coil region" evidence="3">
    <location>
        <begin position="906"/>
        <end position="1007"/>
    </location>
</feature>
<dbReference type="InterPro" id="IPR007110">
    <property type="entry name" value="Ig-like_dom"/>
</dbReference>
<dbReference type="GeneID" id="113993413"/>
<dbReference type="RefSeq" id="XP_027587309.2">
    <property type="nucleotide sequence ID" value="XM_027731508.2"/>
</dbReference>
<name>A0A6J2HHC8_9PASS</name>
<evidence type="ECO:0000313" key="6">
    <source>
        <dbReference type="Proteomes" id="UP000504627"/>
    </source>
</evidence>
<feature type="domain" description="Ig-like" evidence="5">
    <location>
        <begin position="1444"/>
        <end position="1532"/>
    </location>
</feature>
<evidence type="ECO:0000259" key="5">
    <source>
        <dbReference type="PROSITE" id="PS50835"/>
    </source>
</evidence>
<evidence type="ECO:0000256" key="1">
    <source>
        <dbReference type="ARBA" id="ARBA00006692"/>
    </source>
</evidence>
<evidence type="ECO:0000313" key="7">
    <source>
        <dbReference type="RefSeq" id="XP_027587309.2"/>
    </source>
</evidence>